<dbReference type="Pfam" id="PF22564">
    <property type="entry name" value="HAAS"/>
    <property type="match status" value="1"/>
</dbReference>
<dbReference type="STRING" id="331679.IV81_GL000834"/>
<evidence type="ECO:0000313" key="2">
    <source>
        <dbReference type="EMBL" id="KRN95041.1"/>
    </source>
</evidence>
<keyword evidence="1" id="KW-0472">Membrane</keyword>
<feature type="transmembrane region" description="Helical" evidence="1">
    <location>
        <begin position="151"/>
        <end position="168"/>
    </location>
</feature>
<comment type="caution">
    <text evidence="2">The sequence shown here is derived from an EMBL/GenBank/DDBJ whole genome shotgun (WGS) entry which is preliminary data.</text>
</comment>
<dbReference type="PATRIC" id="fig|331679.3.peg.839"/>
<evidence type="ECO:0000313" key="3">
    <source>
        <dbReference type="Proteomes" id="UP000051859"/>
    </source>
</evidence>
<reference evidence="2 3" key="1">
    <citation type="journal article" date="2015" name="Genome Announc.">
        <title>Expanding the biotechnology potential of lactobacilli through comparative genomics of 213 strains and associated genera.</title>
        <authorList>
            <person name="Sun Z."/>
            <person name="Harris H.M."/>
            <person name="McCann A."/>
            <person name="Guo C."/>
            <person name="Argimon S."/>
            <person name="Zhang W."/>
            <person name="Yang X."/>
            <person name="Jeffery I.B."/>
            <person name="Cooney J.C."/>
            <person name="Kagawa T.F."/>
            <person name="Liu W."/>
            <person name="Song Y."/>
            <person name="Salvetti E."/>
            <person name="Wrobel A."/>
            <person name="Rasinkangas P."/>
            <person name="Parkhill J."/>
            <person name="Rea M.C."/>
            <person name="O'Sullivan O."/>
            <person name="Ritari J."/>
            <person name="Douillard F.P."/>
            <person name="Paul Ross R."/>
            <person name="Yang R."/>
            <person name="Briner A.E."/>
            <person name="Felis G.E."/>
            <person name="de Vos W.M."/>
            <person name="Barrangou R."/>
            <person name="Klaenhammer T.R."/>
            <person name="Caufield P.W."/>
            <person name="Cui Y."/>
            <person name="Zhang H."/>
            <person name="O'Toole P.W."/>
        </authorList>
    </citation>
    <scope>NUCLEOTIDE SEQUENCE [LARGE SCALE GENOMIC DNA]</scope>
    <source>
        <strain evidence="2 3">DSM 18001</strain>
    </source>
</reference>
<evidence type="ECO:0000256" key="1">
    <source>
        <dbReference type="SAM" id="Phobius"/>
    </source>
</evidence>
<gene>
    <name evidence="2" type="ORF">IV81_GL000834</name>
</gene>
<keyword evidence="1" id="KW-1133">Transmembrane helix</keyword>
<keyword evidence="1" id="KW-0812">Transmembrane</keyword>
<organism evidence="2 3">
    <name type="scientific">Pediococcus stilesii</name>
    <dbReference type="NCBI Taxonomy" id="331679"/>
    <lineage>
        <taxon>Bacteria</taxon>
        <taxon>Bacillati</taxon>
        <taxon>Bacillota</taxon>
        <taxon>Bacilli</taxon>
        <taxon>Lactobacillales</taxon>
        <taxon>Lactobacillaceae</taxon>
        <taxon>Pediococcus</taxon>
    </lineage>
</organism>
<proteinExistence type="predicted"/>
<protein>
    <recommendedName>
        <fullName evidence="4">DUF1700 domain-containing protein</fullName>
    </recommendedName>
</protein>
<feature type="transmembrane region" description="Helical" evidence="1">
    <location>
        <begin position="174"/>
        <end position="191"/>
    </location>
</feature>
<dbReference type="Proteomes" id="UP000051859">
    <property type="component" value="Unassembled WGS sequence"/>
</dbReference>
<feature type="transmembrane region" description="Helical" evidence="1">
    <location>
        <begin position="84"/>
        <end position="112"/>
    </location>
</feature>
<dbReference type="EMBL" id="JQBX01000002">
    <property type="protein sequence ID" value="KRN95041.1"/>
    <property type="molecule type" value="Genomic_DNA"/>
</dbReference>
<accession>A0A0R2L0E4</accession>
<dbReference type="RefSeq" id="WP_057801584.1">
    <property type="nucleotide sequence ID" value="NZ_JQBX01000002.1"/>
</dbReference>
<keyword evidence="3" id="KW-1185">Reference proteome</keyword>
<sequence length="207" mass="23321">MNEFVDELKTYLSPLTAEEQTDVLQFYLEYLEDSNLTTYKQAVSELGTPRQVARKILADYSIRASEQPEPEPTATKSKRDVKTIWLIILAIFSTPITIPIAIVIFFVILAIVVSFVAILFGVALSLIAVLLAAIVSIFIGFTLLSASLWTALYYIGIGLLIIGGYMIIIPVIKWIVELIIHWLSIFFKWLYSKVVHANKAEKRGDHK</sequence>
<name>A0A0R2L0E4_9LACO</name>
<feature type="transmembrane region" description="Helical" evidence="1">
    <location>
        <begin position="118"/>
        <end position="144"/>
    </location>
</feature>
<evidence type="ECO:0008006" key="4">
    <source>
        <dbReference type="Google" id="ProtNLM"/>
    </source>
</evidence>
<dbReference type="AlphaFoldDB" id="A0A0R2L0E4"/>